<evidence type="ECO:0000313" key="7">
    <source>
        <dbReference type="EMBL" id="PMD55228.1"/>
    </source>
</evidence>
<dbReference type="InParanoid" id="A0A2J6SWT1"/>
<dbReference type="EMBL" id="KZ613856">
    <property type="protein sequence ID" value="PMD55228.1"/>
    <property type="molecule type" value="Genomic_DNA"/>
</dbReference>
<sequence>MASLKERKSALQEFMASPKTMDAICNSIHLNSGSQVHKDLLRAIVQITAYGKEHVKKCGLLEPRRVLSDGTHCTTFDGEFQALVDRFLVELRAGVIFFPVILPNYDGWTDSFCAEVYESFTTDDCDDCGSENATSTDDIVYCDTCHVGHHQSCYDIYPKPGPGDPWNCKPCDAAKQASTSASRKRKSSTTPKKTMPRNVRHKQEYSEYSPLDSLGTTSNIQSATSSHVKGGKRSLSLNSQKKEGYSQSGRRAVSQPTNVLKPVKKPSKSPPALAPIPPLNAFTKDPVEDLTFNLGVAPKNSTPSPKPRLSHSQIEGTILLTRLKDHKIFRKVSLTNARTVDSLFKECAQRWPDKFGVGGISRLLYVDEESHLVEIVEGNSADYKELLRMIQRRWDNGGGEIVRVTVVLLADGEVEEV</sequence>
<dbReference type="PROSITE" id="PS50016">
    <property type="entry name" value="ZF_PHD_2"/>
    <property type="match status" value="1"/>
</dbReference>
<dbReference type="Gene3D" id="3.30.40.10">
    <property type="entry name" value="Zinc/RING finger domain, C3HC4 (zinc finger)"/>
    <property type="match status" value="1"/>
</dbReference>
<dbReference type="InterPro" id="IPR019787">
    <property type="entry name" value="Znf_PHD-finger"/>
</dbReference>
<keyword evidence="8" id="KW-1185">Reference proteome</keyword>
<reference evidence="7 8" key="1">
    <citation type="submission" date="2016-04" db="EMBL/GenBank/DDBJ databases">
        <title>A degradative enzymes factory behind the ericoid mycorrhizal symbiosis.</title>
        <authorList>
            <consortium name="DOE Joint Genome Institute"/>
            <person name="Martino E."/>
            <person name="Morin E."/>
            <person name="Grelet G."/>
            <person name="Kuo A."/>
            <person name="Kohler A."/>
            <person name="Daghino S."/>
            <person name="Barry K."/>
            <person name="Choi C."/>
            <person name="Cichocki N."/>
            <person name="Clum A."/>
            <person name="Copeland A."/>
            <person name="Hainaut M."/>
            <person name="Haridas S."/>
            <person name="Labutti K."/>
            <person name="Lindquist E."/>
            <person name="Lipzen A."/>
            <person name="Khouja H.-R."/>
            <person name="Murat C."/>
            <person name="Ohm R."/>
            <person name="Olson A."/>
            <person name="Spatafora J."/>
            <person name="Veneault-Fourrey C."/>
            <person name="Henrissat B."/>
            <person name="Grigoriev I."/>
            <person name="Martin F."/>
            <person name="Perotto S."/>
        </authorList>
    </citation>
    <scope>NUCLEOTIDE SEQUENCE [LARGE SCALE GENOMIC DNA]</scope>
    <source>
        <strain evidence="7 8">E</strain>
    </source>
</reference>
<organism evidence="7 8">
    <name type="scientific">Hyaloscypha bicolor E</name>
    <dbReference type="NCBI Taxonomy" id="1095630"/>
    <lineage>
        <taxon>Eukaryota</taxon>
        <taxon>Fungi</taxon>
        <taxon>Dikarya</taxon>
        <taxon>Ascomycota</taxon>
        <taxon>Pezizomycotina</taxon>
        <taxon>Leotiomycetes</taxon>
        <taxon>Helotiales</taxon>
        <taxon>Hyaloscyphaceae</taxon>
        <taxon>Hyaloscypha</taxon>
        <taxon>Hyaloscypha bicolor</taxon>
    </lineage>
</organism>
<dbReference type="Proteomes" id="UP000235371">
    <property type="component" value="Unassembled WGS sequence"/>
</dbReference>
<evidence type="ECO:0000256" key="4">
    <source>
        <dbReference type="PROSITE-ProRule" id="PRU00146"/>
    </source>
</evidence>
<dbReference type="GO" id="GO:0008270">
    <property type="term" value="F:zinc ion binding"/>
    <property type="evidence" value="ECO:0007669"/>
    <property type="project" value="UniProtKB-KW"/>
</dbReference>
<evidence type="ECO:0000313" key="8">
    <source>
        <dbReference type="Proteomes" id="UP000235371"/>
    </source>
</evidence>
<evidence type="ECO:0000259" key="6">
    <source>
        <dbReference type="PROSITE" id="PS50016"/>
    </source>
</evidence>
<protein>
    <recommendedName>
        <fullName evidence="6">PHD-type domain-containing protein</fullName>
    </recommendedName>
</protein>
<evidence type="ECO:0000256" key="3">
    <source>
        <dbReference type="ARBA" id="ARBA00022833"/>
    </source>
</evidence>
<evidence type="ECO:0000256" key="5">
    <source>
        <dbReference type="SAM" id="MobiDB-lite"/>
    </source>
</evidence>
<proteinExistence type="predicted"/>
<dbReference type="RefSeq" id="XP_024732132.1">
    <property type="nucleotide sequence ID" value="XM_024887257.1"/>
</dbReference>
<dbReference type="OrthoDB" id="5846437at2759"/>
<dbReference type="GeneID" id="36595333"/>
<feature type="compositionally biased region" description="Polar residues" evidence="5">
    <location>
        <begin position="235"/>
        <end position="258"/>
    </location>
</feature>
<dbReference type="InterPro" id="IPR013083">
    <property type="entry name" value="Znf_RING/FYVE/PHD"/>
</dbReference>
<dbReference type="SUPFAM" id="SSF57903">
    <property type="entry name" value="FYVE/PHD zinc finger"/>
    <property type="match status" value="1"/>
</dbReference>
<feature type="compositionally biased region" description="Polar residues" evidence="5">
    <location>
        <begin position="214"/>
        <end position="227"/>
    </location>
</feature>
<gene>
    <name evidence="7" type="ORF">K444DRAFT_667088</name>
</gene>
<dbReference type="InterPro" id="IPR001965">
    <property type="entry name" value="Znf_PHD"/>
</dbReference>
<feature type="region of interest" description="Disordered" evidence="5">
    <location>
        <begin position="179"/>
        <end position="278"/>
    </location>
</feature>
<dbReference type="InterPro" id="IPR011011">
    <property type="entry name" value="Znf_FYVE_PHD"/>
</dbReference>
<evidence type="ECO:0000256" key="2">
    <source>
        <dbReference type="ARBA" id="ARBA00022771"/>
    </source>
</evidence>
<dbReference type="InterPro" id="IPR019786">
    <property type="entry name" value="Zinc_finger_PHD-type_CS"/>
</dbReference>
<dbReference type="SMART" id="SM00249">
    <property type="entry name" value="PHD"/>
    <property type="match status" value="1"/>
</dbReference>
<dbReference type="AlphaFoldDB" id="A0A2J6SWT1"/>
<dbReference type="PROSITE" id="PS01359">
    <property type="entry name" value="ZF_PHD_1"/>
    <property type="match status" value="1"/>
</dbReference>
<keyword evidence="3" id="KW-0862">Zinc</keyword>
<evidence type="ECO:0000256" key="1">
    <source>
        <dbReference type="ARBA" id="ARBA00022723"/>
    </source>
</evidence>
<dbReference type="STRING" id="1095630.A0A2J6SWT1"/>
<keyword evidence="2 4" id="KW-0863">Zinc-finger</keyword>
<name>A0A2J6SWT1_9HELO</name>
<accession>A0A2J6SWT1</accession>
<keyword evidence="1" id="KW-0479">Metal-binding</keyword>
<feature type="compositionally biased region" description="Pro residues" evidence="5">
    <location>
        <begin position="268"/>
        <end position="278"/>
    </location>
</feature>
<dbReference type="Pfam" id="PF00628">
    <property type="entry name" value="PHD"/>
    <property type="match status" value="1"/>
</dbReference>
<feature type="domain" description="PHD-type" evidence="6">
    <location>
        <begin position="122"/>
        <end position="174"/>
    </location>
</feature>